<dbReference type="InterPro" id="IPR052770">
    <property type="entry name" value="Cobalt_transport_CbiQ"/>
</dbReference>
<evidence type="ECO:0000313" key="8">
    <source>
        <dbReference type="Proteomes" id="UP001237207"/>
    </source>
</evidence>
<keyword evidence="3 6" id="KW-0812">Transmembrane</keyword>
<reference evidence="7" key="1">
    <citation type="submission" date="2023-07" db="EMBL/GenBank/DDBJ databases">
        <title>Genomic Encyclopedia of Type Strains, Phase IV (KMG-IV): sequencing the most valuable type-strain genomes for metagenomic binning, comparative biology and taxonomic classification.</title>
        <authorList>
            <person name="Goeker M."/>
        </authorList>
    </citation>
    <scope>NUCLEOTIDE SEQUENCE</scope>
    <source>
        <strain evidence="7">DSM 23947</strain>
    </source>
</reference>
<keyword evidence="2" id="KW-1003">Cell membrane</keyword>
<evidence type="ECO:0000256" key="6">
    <source>
        <dbReference type="SAM" id="Phobius"/>
    </source>
</evidence>
<protein>
    <submittedName>
        <fullName evidence="7">Cobalt/nickel transport system permease protein</fullName>
    </submittedName>
</protein>
<proteinExistence type="predicted"/>
<organism evidence="7 8">
    <name type="scientific">Oikeobacillus pervagus</name>
    <dbReference type="NCBI Taxonomy" id="1325931"/>
    <lineage>
        <taxon>Bacteria</taxon>
        <taxon>Bacillati</taxon>
        <taxon>Bacillota</taxon>
        <taxon>Bacilli</taxon>
        <taxon>Bacillales</taxon>
        <taxon>Bacillaceae</taxon>
        <taxon>Oikeobacillus</taxon>
    </lineage>
</organism>
<comment type="caution">
    <text evidence="7">The sequence shown here is derived from an EMBL/GenBank/DDBJ whole genome shotgun (WGS) entry which is preliminary data.</text>
</comment>
<evidence type="ECO:0000256" key="4">
    <source>
        <dbReference type="ARBA" id="ARBA00022989"/>
    </source>
</evidence>
<dbReference type="RefSeq" id="WP_307256229.1">
    <property type="nucleotide sequence ID" value="NZ_JAUSUC010000005.1"/>
</dbReference>
<evidence type="ECO:0000313" key="7">
    <source>
        <dbReference type="EMBL" id="MDQ0214238.1"/>
    </source>
</evidence>
<dbReference type="NCBIfam" id="TIGR02454">
    <property type="entry name" value="ECF_T_CbiQ"/>
    <property type="match status" value="1"/>
</dbReference>
<sequence length="258" mass="29978">MIIDTIANQQRLSTIHPIEKFIFAIGCLLTTVTLRDVGLSLLIFFIMSMIIIIVMDIHILLYLKLLSLPLLFILTSIISILFTFSLEPYSGEDLIWSGEIGPIFIFILFTNFEVAIELFLISIGSVTCIYFFILSTPVHELLFVLSRLRLPKELIDLISITYRFLFMLMETAIQMYYAQSTRLGHRSFRISLRSFSILIPNLFIQTLKKRTEMQQAIDSRGADELILSFTYEGKVNKKHLFFLFFFFIILFSGKVFFE</sequence>
<dbReference type="InterPro" id="IPR012809">
    <property type="entry name" value="ECF_CbiQ"/>
</dbReference>
<name>A0AAJ1SWP3_9BACI</name>
<evidence type="ECO:0000256" key="3">
    <source>
        <dbReference type="ARBA" id="ARBA00022692"/>
    </source>
</evidence>
<feature type="transmembrane region" description="Helical" evidence="6">
    <location>
        <begin position="21"/>
        <end position="53"/>
    </location>
</feature>
<comment type="subcellular location">
    <subcellularLocation>
        <location evidence="1">Cell membrane</location>
        <topology evidence="1">Multi-pass membrane protein</topology>
    </subcellularLocation>
</comment>
<dbReference type="GO" id="GO:0043190">
    <property type="term" value="C:ATP-binding cassette (ABC) transporter complex"/>
    <property type="evidence" value="ECO:0007669"/>
    <property type="project" value="InterPro"/>
</dbReference>
<dbReference type="Pfam" id="PF02361">
    <property type="entry name" value="CbiQ"/>
    <property type="match status" value="1"/>
</dbReference>
<dbReference type="GO" id="GO:0006824">
    <property type="term" value="P:cobalt ion transport"/>
    <property type="evidence" value="ECO:0007669"/>
    <property type="project" value="InterPro"/>
</dbReference>
<keyword evidence="8" id="KW-1185">Reference proteome</keyword>
<dbReference type="PANTHER" id="PTHR43723">
    <property type="entry name" value="COBALT TRANSPORT PROTEIN CBIQ"/>
    <property type="match status" value="1"/>
</dbReference>
<feature type="transmembrane region" description="Helical" evidence="6">
    <location>
        <begin position="59"/>
        <end position="82"/>
    </location>
</feature>
<dbReference type="PANTHER" id="PTHR43723:SF1">
    <property type="entry name" value="COBALT TRANSPORT PROTEIN CBIQ"/>
    <property type="match status" value="1"/>
</dbReference>
<feature type="transmembrane region" description="Helical" evidence="6">
    <location>
        <begin position="240"/>
        <end position="257"/>
    </location>
</feature>
<dbReference type="EMBL" id="JAUSUC010000005">
    <property type="protein sequence ID" value="MDQ0214238.1"/>
    <property type="molecule type" value="Genomic_DNA"/>
</dbReference>
<feature type="transmembrane region" description="Helical" evidence="6">
    <location>
        <begin position="118"/>
        <end position="145"/>
    </location>
</feature>
<keyword evidence="5 6" id="KW-0472">Membrane</keyword>
<evidence type="ECO:0000256" key="5">
    <source>
        <dbReference type="ARBA" id="ARBA00023136"/>
    </source>
</evidence>
<dbReference type="CDD" id="cd16914">
    <property type="entry name" value="EcfT"/>
    <property type="match status" value="1"/>
</dbReference>
<keyword evidence="4 6" id="KW-1133">Transmembrane helix</keyword>
<dbReference type="AlphaFoldDB" id="A0AAJ1SWP3"/>
<evidence type="ECO:0000256" key="1">
    <source>
        <dbReference type="ARBA" id="ARBA00004651"/>
    </source>
</evidence>
<dbReference type="Proteomes" id="UP001237207">
    <property type="component" value="Unassembled WGS sequence"/>
</dbReference>
<feature type="transmembrane region" description="Helical" evidence="6">
    <location>
        <begin position="94"/>
        <end position="112"/>
    </location>
</feature>
<evidence type="ECO:0000256" key="2">
    <source>
        <dbReference type="ARBA" id="ARBA00022475"/>
    </source>
</evidence>
<feature type="transmembrane region" description="Helical" evidence="6">
    <location>
        <begin position="157"/>
        <end position="178"/>
    </location>
</feature>
<accession>A0AAJ1SWP3</accession>
<gene>
    <name evidence="7" type="ORF">J2S13_000634</name>
</gene>
<dbReference type="InterPro" id="IPR003339">
    <property type="entry name" value="ABC/ECF_trnsptr_transmembrane"/>
</dbReference>